<dbReference type="Pfam" id="PF00733">
    <property type="entry name" value="Asn_synthase"/>
    <property type="match status" value="1"/>
</dbReference>
<feature type="non-terminal residue" evidence="5">
    <location>
        <position position="1"/>
    </location>
</feature>
<dbReference type="GO" id="GO:0005829">
    <property type="term" value="C:cytosol"/>
    <property type="evidence" value="ECO:0007669"/>
    <property type="project" value="TreeGrafter"/>
</dbReference>
<evidence type="ECO:0000313" key="5">
    <source>
        <dbReference type="EMBL" id="MBW7954180.1"/>
    </source>
</evidence>
<protein>
    <recommendedName>
        <fullName evidence="2">asparagine synthase (glutamine-hydrolyzing)</fullName>
        <ecNumber evidence="2">6.3.5.4</ecNumber>
    </recommendedName>
</protein>
<dbReference type="InterPro" id="IPR051786">
    <property type="entry name" value="ASN_synthetase/amidase"/>
</dbReference>
<dbReference type="EC" id="6.3.5.4" evidence="2"/>
<dbReference type="GO" id="GO:0006529">
    <property type="term" value="P:asparagine biosynthetic process"/>
    <property type="evidence" value="ECO:0007669"/>
    <property type="project" value="InterPro"/>
</dbReference>
<evidence type="ECO:0000259" key="4">
    <source>
        <dbReference type="Pfam" id="PF00733"/>
    </source>
</evidence>
<dbReference type="Proteomes" id="UP000781173">
    <property type="component" value="Unassembled WGS sequence"/>
</dbReference>
<evidence type="ECO:0000256" key="1">
    <source>
        <dbReference type="ARBA" id="ARBA00005187"/>
    </source>
</evidence>
<dbReference type="InterPro" id="IPR014729">
    <property type="entry name" value="Rossmann-like_a/b/a_fold"/>
</dbReference>
<dbReference type="EMBL" id="JACFOF010000027">
    <property type="protein sequence ID" value="MBW7954180.1"/>
    <property type="molecule type" value="Genomic_DNA"/>
</dbReference>
<dbReference type="GO" id="GO:0004066">
    <property type="term" value="F:asparagine synthase (glutamine-hydrolyzing) activity"/>
    <property type="evidence" value="ECO:0007669"/>
    <property type="project" value="UniProtKB-EC"/>
</dbReference>
<dbReference type="InterPro" id="IPR001962">
    <property type="entry name" value="Asn_synthase"/>
</dbReference>
<dbReference type="PANTHER" id="PTHR43284">
    <property type="entry name" value="ASPARAGINE SYNTHETASE (GLUTAMINE-HYDROLYZING)"/>
    <property type="match status" value="1"/>
</dbReference>
<organism evidence="5 6">
    <name type="scientific">Candidatus Dojkabacteria bacterium</name>
    <dbReference type="NCBI Taxonomy" id="2099670"/>
    <lineage>
        <taxon>Bacteria</taxon>
        <taxon>Candidatus Dojkabacteria</taxon>
    </lineage>
</organism>
<dbReference type="Gene3D" id="3.40.50.620">
    <property type="entry name" value="HUPs"/>
    <property type="match status" value="1"/>
</dbReference>
<sequence length="148" mass="17531">DLTKYSVPNLLRYEDKNSMRFSVEGRVPFLDHVLVEYILTLPVDQKIKNGWNRYVYRNALVGFLPKEIEKRRKKVGFTTPESDWMRQKADRIIKEFSSEEFSSLGLFSQKKVIAEFKAWAEGRNSSDPLLFWRILNVHLWAKIYNISV</sequence>
<reference evidence="5" key="1">
    <citation type="journal article" date="2022" name="ISME J.">
        <title>A general approach to explore prokaryotic protein glycosylation reveals the unique surface layer modulation of an anammox bacterium.</title>
        <authorList>
            <person name="Pabst M."/>
            <person name="Grouzdev D.S."/>
            <person name="Lawson C.E."/>
            <person name="Kleikamp H.B.C."/>
            <person name="de Ram C."/>
            <person name="Louwen R."/>
            <person name="Lin Y.M."/>
            <person name="Lucker S."/>
            <person name="van Loosdrecht M.C.M."/>
            <person name="Laureni M."/>
        </authorList>
    </citation>
    <scope>NUCLEOTIDE SEQUENCE</scope>
    <source>
        <strain evidence="5">BROCD043</strain>
    </source>
</reference>
<evidence type="ECO:0000313" key="6">
    <source>
        <dbReference type="Proteomes" id="UP000781173"/>
    </source>
</evidence>
<gene>
    <name evidence="5" type="ORF">H3C67_05375</name>
</gene>
<comment type="caution">
    <text evidence="5">The sequence shown here is derived from an EMBL/GenBank/DDBJ whole genome shotgun (WGS) entry which is preliminary data.</text>
</comment>
<comment type="catalytic activity">
    <reaction evidence="3">
        <text>L-aspartate + L-glutamine + ATP + H2O = L-asparagine + L-glutamate + AMP + diphosphate + H(+)</text>
        <dbReference type="Rhea" id="RHEA:12228"/>
        <dbReference type="ChEBI" id="CHEBI:15377"/>
        <dbReference type="ChEBI" id="CHEBI:15378"/>
        <dbReference type="ChEBI" id="CHEBI:29985"/>
        <dbReference type="ChEBI" id="CHEBI:29991"/>
        <dbReference type="ChEBI" id="CHEBI:30616"/>
        <dbReference type="ChEBI" id="CHEBI:33019"/>
        <dbReference type="ChEBI" id="CHEBI:58048"/>
        <dbReference type="ChEBI" id="CHEBI:58359"/>
        <dbReference type="ChEBI" id="CHEBI:456215"/>
        <dbReference type="EC" id="6.3.5.4"/>
    </reaction>
</comment>
<dbReference type="SUPFAM" id="SSF52402">
    <property type="entry name" value="Adenine nucleotide alpha hydrolases-like"/>
    <property type="match status" value="1"/>
</dbReference>
<name>A0A952DW66_9BACT</name>
<dbReference type="PANTHER" id="PTHR43284:SF1">
    <property type="entry name" value="ASPARAGINE SYNTHETASE"/>
    <property type="match status" value="1"/>
</dbReference>
<accession>A0A952DW66</accession>
<evidence type="ECO:0000256" key="3">
    <source>
        <dbReference type="ARBA" id="ARBA00048741"/>
    </source>
</evidence>
<evidence type="ECO:0000256" key="2">
    <source>
        <dbReference type="ARBA" id="ARBA00012737"/>
    </source>
</evidence>
<dbReference type="AlphaFoldDB" id="A0A952DW66"/>
<proteinExistence type="predicted"/>
<feature type="domain" description="Asparagine synthetase" evidence="4">
    <location>
        <begin position="1"/>
        <end position="141"/>
    </location>
</feature>
<comment type="pathway">
    <text evidence="1">Amino-acid biosynthesis; L-asparagine biosynthesis; L-asparagine from L-aspartate (L-Gln route): step 1/1.</text>
</comment>